<dbReference type="HAMAP" id="MF_02088">
    <property type="entry name" value="Q_prec_transport"/>
    <property type="match status" value="1"/>
</dbReference>
<dbReference type="AlphaFoldDB" id="A0A1H7L6P0"/>
<organism evidence="2 3">
    <name type="scientific">Haloferax larsenii</name>
    <dbReference type="NCBI Taxonomy" id="302484"/>
    <lineage>
        <taxon>Archaea</taxon>
        <taxon>Methanobacteriati</taxon>
        <taxon>Methanobacteriota</taxon>
        <taxon>Stenosarchaea group</taxon>
        <taxon>Halobacteria</taxon>
        <taxon>Halobacteriales</taxon>
        <taxon>Haloferacaceae</taxon>
        <taxon>Haloferax</taxon>
    </lineage>
</organism>
<feature type="transmembrane region" description="Helical" evidence="1">
    <location>
        <begin position="86"/>
        <end position="105"/>
    </location>
</feature>
<keyword evidence="1" id="KW-1003">Cell membrane</keyword>
<proteinExistence type="inferred from homology"/>
<comment type="similarity">
    <text evidence="1">Belongs to the vitamin uptake transporter (VUT/ECF) (TC 2.A.88) family. Q precursor transporter subfamily.</text>
</comment>
<dbReference type="GO" id="GO:0005886">
    <property type="term" value="C:plasma membrane"/>
    <property type="evidence" value="ECO:0007669"/>
    <property type="project" value="UniProtKB-SubCell"/>
</dbReference>
<dbReference type="Proteomes" id="UP000183894">
    <property type="component" value="Unassembled WGS sequence"/>
</dbReference>
<feature type="transmembrane region" description="Helical" evidence="1">
    <location>
        <begin position="43"/>
        <end position="65"/>
    </location>
</feature>
<keyword evidence="1" id="KW-0472">Membrane</keyword>
<comment type="function">
    <text evidence="1">Involved in the import of queuosine (Q) precursors, required for Q precursor salvage.</text>
</comment>
<dbReference type="InterPro" id="IPR003744">
    <property type="entry name" value="YhhQ"/>
</dbReference>
<dbReference type="OrthoDB" id="82146at2157"/>
<sequence length="239" mass="25005">MSDGRLNVGQVALIGLFVTALTTAQLTASKVLAIPLPSALGELPVVGASIIMPGAALAYAVTFFASDCYSELYGRRPAQVMVNVGFAMNFILLALVWSTIAAPAANPEFAGKFADVLGSGTNIIAGSLLAYVVSQNWDVIVFHSIRDLTDGSFLWLRNIVSTATSQAIDTVIFVGVAFYVAPTVLGIGQALPQNVLLALIVGQYLLKLLIALVDTPFVYAVVALLGDGAKAEDDGWVAD</sequence>
<dbReference type="PANTHER" id="PTHR34300">
    <property type="entry name" value="QUEUOSINE PRECURSOR TRANSPORTER-RELATED"/>
    <property type="match status" value="1"/>
</dbReference>
<dbReference type="PANTHER" id="PTHR34300:SF2">
    <property type="entry name" value="QUEUOSINE PRECURSOR TRANSPORTER-RELATED"/>
    <property type="match status" value="1"/>
</dbReference>
<feature type="transmembrane region" description="Helical" evidence="1">
    <location>
        <begin position="204"/>
        <end position="226"/>
    </location>
</feature>
<reference evidence="2 3" key="1">
    <citation type="submission" date="2016-10" db="EMBL/GenBank/DDBJ databases">
        <authorList>
            <person name="de Groot N.N."/>
        </authorList>
    </citation>
    <scope>NUCLEOTIDE SEQUENCE [LARGE SCALE GENOMIC DNA]</scope>
    <source>
        <strain evidence="2 3">CDM_5</strain>
    </source>
</reference>
<keyword evidence="1" id="KW-1133">Transmembrane helix</keyword>
<evidence type="ECO:0000256" key="1">
    <source>
        <dbReference type="HAMAP-Rule" id="MF_02088"/>
    </source>
</evidence>
<dbReference type="EMBL" id="FOAD01000002">
    <property type="protein sequence ID" value="SEK94490.1"/>
    <property type="molecule type" value="Genomic_DNA"/>
</dbReference>
<gene>
    <name evidence="2" type="ORF">SAMN04488691_102224</name>
</gene>
<protein>
    <recommendedName>
        <fullName evidence="1">Probable queuosine precursor transporter</fullName>
        <shortName evidence="1">Q precursor transporter</shortName>
    </recommendedName>
</protein>
<evidence type="ECO:0000313" key="3">
    <source>
        <dbReference type="Proteomes" id="UP000183894"/>
    </source>
</evidence>
<dbReference type="GO" id="GO:0022857">
    <property type="term" value="F:transmembrane transporter activity"/>
    <property type="evidence" value="ECO:0007669"/>
    <property type="project" value="UniProtKB-UniRule"/>
</dbReference>
<dbReference type="RefSeq" id="WP_074792858.1">
    <property type="nucleotide sequence ID" value="NZ_FOAD01000002.1"/>
</dbReference>
<evidence type="ECO:0000313" key="2">
    <source>
        <dbReference type="EMBL" id="SEK94490.1"/>
    </source>
</evidence>
<dbReference type="NCBIfam" id="TIGR00697">
    <property type="entry name" value="queuosine precursor transporter"/>
    <property type="match status" value="1"/>
</dbReference>
<comment type="subcellular location">
    <subcellularLocation>
        <location evidence="1">Cell membrane</location>
        <topology evidence="1">Multi-pass membrane protein</topology>
    </subcellularLocation>
</comment>
<keyword evidence="1" id="KW-0812">Transmembrane</keyword>
<dbReference type="Pfam" id="PF02592">
    <property type="entry name" value="Vut_1"/>
    <property type="match status" value="1"/>
</dbReference>
<name>A0A1H7L6P0_HALLR</name>
<accession>A0A1H7L6P0</accession>
<feature type="transmembrane region" description="Helical" evidence="1">
    <location>
        <begin position="171"/>
        <end position="192"/>
    </location>
</feature>
<keyword evidence="1" id="KW-0813">Transport</keyword>